<dbReference type="SUPFAM" id="SSF54556">
    <property type="entry name" value="Chitinase insertion domain"/>
    <property type="match status" value="1"/>
</dbReference>
<evidence type="ECO:0000256" key="4">
    <source>
        <dbReference type="ARBA" id="ARBA00023180"/>
    </source>
</evidence>
<dbReference type="CDD" id="cd02879">
    <property type="entry name" value="GH18_plant_chitinase_class_V"/>
    <property type="match status" value="1"/>
</dbReference>
<dbReference type="EMBL" id="JABWDY010011252">
    <property type="protein sequence ID" value="KAF5199963.1"/>
    <property type="molecule type" value="Genomic_DNA"/>
</dbReference>
<evidence type="ECO:0000256" key="6">
    <source>
        <dbReference type="RuleBase" id="RU000489"/>
    </source>
</evidence>
<dbReference type="OrthoDB" id="76388at2759"/>
<keyword evidence="2 8" id="KW-0732">Signal</keyword>
<comment type="similarity">
    <text evidence="1">Belongs to the glycosyl hydrolase 18 family. Chitinase class V subfamily.</text>
</comment>
<comment type="caution">
    <text evidence="10">The sequence shown here is derived from an EMBL/GenBank/DDBJ whole genome shotgun (WGS) entry which is preliminary data.</text>
</comment>
<dbReference type="FunFam" id="3.10.50.10:FF:000003">
    <property type="entry name" value="Class V chitinase CHIT5b"/>
    <property type="match status" value="1"/>
</dbReference>
<dbReference type="InterPro" id="IPR017853">
    <property type="entry name" value="GH"/>
</dbReference>
<dbReference type="GO" id="GO:0008061">
    <property type="term" value="F:chitin binding"/>
    <property type="evidence" value="ECO:0007669"/>
    <property type="project" value="InterPro"/>
</dbReference>
<dbReference type="SUPFAM" id="SSF51445">
    <property type="entry name" value="(Trans)glycosidases"/>
    <property type="match status" value="1"/>
</dbReference>
<dbReference type="GO" id="GO:0006032">
    <property type="term" value="P:chitin catabolic process"/>
    <property type="evidence" value="ECO:0007669"/>
    <property type="project" value="TreeGrafter"/>
</dbReference>
<feature type="compositionally biased region" description="Pro residues" evidence="7">
    <location>
        <begin position="37"/>
        <end position="68"/>
    </location>
</feature>
<dbReference type="SMART" id="SM00636">
    <property type="entry name" value="Glyco_18"/>
    <property type="match status" value="1"/>
</dbReference>
<dbReference type="PROSITE" id="PS51910">
    <property type="entry name" value="GH18_2"/>
    <property type="match status" value="1"/>
</dbReference>
<evidence type="ECO:0000256" key="7">
    <source>
        <dbReference type="SAM" id="MobiDB-lite"/>
    </source>
</evidence>
<evidence type="ECO:0000259" key="9">
    <source>
        <dbReference type="PROSITE" id="PS51910"/>
    </source>
</evidence>
<dbReference type="GO" id="GO:0005975">
    <property type="term" value="P:carbohydrate metabolic process"/>
    <property type="evidence" value="ECO:0007669"/>
    <property type="project" value="InterPro"/>
</dbReference>
<sequence length="637" mass="68064">MASPRFVAFFLLVMVYFITVFGNESIPSDDKSESSPSPMPVPWPFPPASSSPGPNPAPPMPFPWPFPPAPGSDPVPPMPFPFPPIASSPSLAPLMPIPFPFPPTSSSPGQAPTPAMPGPFPFPPISSSPGQAPVPSMPIPFPFPPISFSPSPAPVPSMPTPFPFPPIASSPSPALPMPIPFPFPPTSSSPGQAPTPAMPIPFPFPPISSSPGQAPVPSMPIPFPFPPISSSPSPAPVPSMPIPFPFPPEVISPIKSAYWPSWSAYSLPPSSIPAYFTHIFYAFVELDATNYQLAITQPDNEWMGNFTATLHAKKMKALLSIGGAAASPYTFASMVSTEANRAAFIESTISVARKYGFDGLDLDWEYPASPEDMSNFSLLMQEWRVTIETEALLTGSPRLLLSAAVYYASHFVLTNPSLGYPGDSIHKYMDFVSPMCYDYHGAWDTSVTGEPALLYDATSNVSTSYGIQSWINAGVPPEKLVLGLPMYGHTWQLKDPNVHGIGAPAVGTGPGSGTFIYKDIVEYNVNNNATVVYDEKTVSTYSYAGPTWIGYDDERSIKAKVEYAHDVGLGGYFFWALGNDKNWTLSIQALSPVPAGPSTMQGSPQIPALPTVPIAPSPCWELVSDSPMEPAPTPLAS</sequence>
<feature type="signal peptide" evidence="8">
    <location>
        <begin position="1"/>
        <end position="22"/>
    </location>
</feature>
<evidence type="ECO:0000256" key="5">
    <source>
        <dbReference type="ARBA" id="ARBA00023295"/>
    </source>
</evidence>
<dbReference type="GO" id="GO:0005576">
    <property type="term" value="C:extracellular region"/>
    <property type="evidence" value="ECO:0007669"/>
    <property type="project" value="TreeGrafter"/>
</dbReference>
<evidence type="ECO:0000256" key="2">
    <source>
        <dbReference type="ARBA" id="ARBA00022729"/>
    </source>
</evidence>
<dbReference type="AlphaFoldDB" id="A0A7J6WSH3"/>
<dbReference type="PROSITE" id="PS01095">
    <property type="entry name" value="GH18_1"/>
    <property type="match status" value="1"/>
</dbReference>
<proteinExistence type="inferred from homology"/>
<reference evidence="10 11" key="1">
    <citation type="submission" date="2020-06" db="EMBL/GenBank/DDBJ databases">
        <title>Transcriptomic and genomic resources for Thalictrum thalictroides and T. hernandezii: Facilitating candidate gene discovery in an emerging model plant lineage.</title>
        <authorList>
            <person name="Arias T."/>
            <person name="Riano-Pachon D.M."/>
            <person name="Di Stilio V.S."/>
        </authorList>
    </citation>
    <scope>NUCLEOTIDE SEQUENCE [LARGE SCALE GENOMIC DNA]</scope>
    <source>
        <strain evidence="11">cv. WT478/WT964</strain>
        <tissue evidence="10">Leaves</tissue>
    </source>
</reference>
<evidence type="ECO:0000256" key="1">
    <source>
        <dbReference type="ARBA" id="ARBA00008682"/>
    </source>
</evidence>
<protein>
    <submittedName>
        <fullName evidence="10">Class v chitinase chit5a</fullName>
    </submittedName>
</protein>
<name>A0A7J6WSH3_THATH</name>
<dbReference type="PRINTS" id="PR01217">
    <property type="entry name" value="PRICHEXTENSN"/>
</dbReference>
<accession>A0A7J6WSH3</accession>
<dbReference type="Pfam" id="PF00704">
    <property type="entry name" value="Glyco_hydro_18"/>
    <property type="match status" value="1"/>
</dbReference>
<keyword evidence="3 6" id="KW-0378">Hydrolase</keyword>
<dbReference type="GO" id="GO:0004568">
    <property type="term" value="F:chitinase activity"/>
    <property type="evidence" value="ECO:0007669"/>
    <property type="project" value="TreeGrafter"/>
</dbReference>
<dbReference type="InterPro" id="IPR001579">
    <property type="entry name" value="Glyco_hydro_18_chit_AS"/>
</dbReference>
<evidence type="ECO:0000256" key="8">
    <source>
        <dbReference type="SAM" id="SignalP"/>
    </source>
</evidence>
<dbReference type="InterPro" id="IPR011583">
    <property type="entry name" value="Chitinase_II/V-like_cat"/>
</dbReference>
<dbReference type="Gene3D" id="3.10.50.10">
    <property type="match status" value="1"/>
</dbReference>
<dbReference type="PANTHER" id="PTHR11177">
    <property type="entry name" value="CHITINASE"/>
    <property type="match status" value="1"/>
</dbReference>
<evidence type="ECO:0000256" key="3">
    <source>
        <dbReference type="ARBA" id="ARBA00022801"/>
    </source>
</evidence>
<organism evidence="10 11">
    <name type="scientific">Thalictrum thalictroides</name>
    <name type="common">Rue-anemone</name>
    <name type="synonym">Anemone thalictroides</name>
    <dbReference type="NCBI Taxonomy" id="46969"/>
    <lineage>
        <taxon>Eukaryota</taxon>
        <taxon>Viridiplantae</taxon>
        <taxon>Streptophyta</taxon>
        <taxon>Embryophyta</taxon>
        <taxon>Tracheophyta</taxon>
        <taxon>Spermatophyta</taxon>
        <taxon>Magnoliopsida</taxon>
        <taxon>Ranunculales</taxon>
        <taxon>Ranunculaceae</taxon>
        <taxon>Thalictroideae</taxon>
        <taxon>Thalictrum</taxon>
    </lineage>
</organism>
<feature type="chain" id="PRO_5029724381" evidence="8">
    <location>
        <begin position="23"/>
        <end position="637"/>
    </location>
</feature>
<feature type="region of interest" description="Disordered" evidence="7">
    <location>
        <begin position="27"/>
        <end position="68"/>
    </location>
</feature>
<dbReference type="Gene3D" id="3.20.20.80">
    <property type="entry name" value="Glycosidases"/>
    <property type="match status" value="1"/>
</dbReference>
<evidence type="ECO:0000313" key="10">
    <source>
        <dbReference type="EMBL" id="KAF5199963.1"/>
    </source>
</evidence>
<gene>
    <name evidence="10" type="ORF">FRX31_010447</name>
</gene>
<keyword evidence="5 6" id="KW-0326">Glycosidase</keyword>
<dbReference type="InterPro" id="IPR001223">
    <property type="entry name" value="Glyco_hydro18_cat"/>
</dbReference>
<dbReference type="InterPro" id="IPR029070">
    <property type="entry name" value="Chitinase_insertion_sf"/>
</dbReference>
<dbReference type="Proteomes" id="UP000554482">
    <property type="component" value="Unassembled WGS sequence"/>
</dbReference>
<keyword evidence="4" id="KW-0325">Glycoprotein</keyword>
<dbReference type="PANTHER" id="PTHR11177:SF368">
    <property type="entry name" value="GH18 DOMAIN-CONTAINING PROTEIN"/>
    <property type="match status" value="1"/>
</dbReference>
<dbReference type="InterPro" id="IPR050314">
    <property type="entry name" value="Glycosyl_Hydrlase_18"/>
</dbReference>
<keyword evidence="11" id="KW-1185">Reference proteome</keyword>
<evidence type="ECO:0000313" key="11">
    <source>
        <dbReference type="Proteomes" id="UP000554482"/>
    </source>
</evidence>
<feature type="domain" description="GH18" evidence="9">
    <location>
        <begin position="253"/>
        <end position="596"/>
    </location>
</feature>